<dbReference type="EMBL" id="JAUUCC010000034">
    <property type="protein sequence ID" value="MEE2051757.1"/>
    <property type="molecule type" value="Genomic_DNA"/>
</dbReference>
<evidence type="ECO:0000313" key="1">
    <source>
        <dbReference type="EMBL" id="MEE2051757.1"/>
    </source>
</evidence>
<sequence>PAPRVHPIPGTDLTVQWNQSWEAYVVKGPGAPTGGGPLVSIEALAQALDPVPLPEELRAALAADRAVRPPYVTDEWRRLVEIVTALLEPLGNAVTQVVPYIPAPRAQAVEVSTDPDLIEAGPRAHQILTEAGYRVRPAGTLVGAYLVMRKEQASL</sequence>
<organism evidence="1 2">
    <name type="scientific">Nocardiopsis tropica</name>
    <dbReference type="NCBI Taxonomy" id="109330"/>
    <lineage>
        <taxon>Bacteria</taxon>
        <taxon>Bacillati</taxon>
        <taxon>Actinomycetota</taxon>
        <taxon>Actinomycetes</taxon>
        <taxon>Streptosporangiales</taxon>
        <taxon>Nocardiopsidaceae</taxon>
        <taxon>Nocardiopsis</taxon>
    </lineage>
</organism>
<proteinExistence type="predicted"/>
<gene>
    <name evidence="1" type="ORF">Q8A49_14750</name>
</gene>
<evidence type="ECO:0000313" key="2">
    <source>
        <dbReference type="Proteomes" id="UP001348641"/>
    </source>
</evidence>
<accession>A0ABU7KRQ1</accession>
<dbReference type="RefSeq" id="WP_330158820.1">
    <property type="nucleotide sequence ID" value="NZ_JAUUCC010000034.1"/>
</dbReference>
<comment type="caution">
    <text evidence="1">The sequence shown here is derived from an EMBL/GenBank/DDBJ whole genome shotgun (WGS) entry which is preliminary data.</text>
</comment>
<dbReference type="Proteomes" id="UP001348641">
    <property type="component" value="Unassembled WGS sequence"/>
</dbReference>
<feature type="non-terminal residue" evidence="1">
    <location>
        <position position="1"/>
    </location>
</feature>
<name>A0ABU7KRQ1_9ACTN</name>
<protein>
    <submittedName>
        <fullName evidence="1">Uncharacterized protein</fullName>
    </submittedName>
</protein>
<reference evidence="1 2" key="1">
    <citation type="submission" date="2023-07" db="EMBL/GenBank/DDBJ databases">
        <authorList>
            <person name="Girao M."/>
            <person name="Carvalho M.F."/>
        </authorList>
    </citation>
    <scope>NUCLEOTIDE SEQUENCE [LARGE SCALE GENOMIC DNA]</scope>
    <source>
        <strain evidence="1 2">66/93</strain>
    </source>
</reference>